<feature type="transmembrane region" description="Helical" evidence="1">
    <location>
        <begin position="19"/>
        <end position="39"/>
    </location>
</feature>
<feature type="transmembrane region" description="Helical" evidence="1">
    <location>
        <begin position="105"/>
        <end position="125"/>
    </location>
</feature>
<proteinExistence type="predicted"/>
<feature type="transmembrane region" description="Helical" evidence="1">
    <location>
        <begin position="80"/>
        <end position="99"/>
    </location>
</feature>
<keyword evidence="1" id="KW-0472">Membrane</keyword>
<name>A0ABQ2QWE1_9ACTN</name>
<keyword evidence="1" id="KW-0812">Transmembrane</keyword>
<comment type="caution">
    <text evidence="2">The sequence shown here is derived from an EMBL/GenBank/DDBJ whole genome shotgun (WGS) entry which is preliminary data.</text>
</comment>
<dbReference type="Proteomes" id="UP000611554">
    <property type="component" value="Unassembled WGS sequence"/>
</dbReference>
<dbReference type="EMBL" id="BMQJ01000006">
    <property type="protein sequence ID" value="GGP97587.1"/>
    <property type="molecule type" value="Genomic_DNA"/>
</dbReference>
<keyword evidence="1" id="KW-1133">Transmembrane helix</keyword>
<gene>
    <name evidence="2" type="ORF">GCM10010140_29580</name>
</gene>
<evidence type="ECO:0000256" key="1">
    <source>
        <dbReference type="SAM" id="Phobius"/>
    </source>
</evidence>
<reference evidence="3" key="1">
    <citation type="journal article" date="2019" name="Int. J. Syst. Evol. Microbiol.">
        <title>The Global Catalogue of Microorganisms (GCM) 10K type strain sequencing project: providing services to taxonomists for standard genome sequencing and annotation.</title>
        <authorList>
            <consortium name="The Broad Institute Genomics Platform"/>
            <consortium name="The Broad Institute Genome Sequencing Center for Infectious Disease"/>
            <person name="Wu L."/>
            <person name="Ma J."/>
        </authorList>
    </citation>
    <scope>NUCLEOTIDE SEQUENCE [LARGE SCALE GENOMIC DNA]</scope>
    <source>
        <strain evidence="3">JCM 3115</strain>
    </source>
</reference>
<sequence length="139" mass="14879">MAELAEAEHLPSAVKNAQFVMMIQGAWGLVGGVLLLFVLLTASDGVRPAEAAAFCFTIGIAVLIGWLAQKRFSRRRRVWAVAILLEGVMLLGGIAAVIFESELGIDAPIILGLIMPVIVLFLLLLPSVRAWFNVEGLPG</sequence>
<evidence type="ECO:0008006" key="4">
    <source>
        <dbReference type="Google" id="ProtNLM"/>
    </source>
</evidence>
<evidence type="ECO:0000313" key="3">
    <source>
        <dbReference type="Proteomes" id="UP000611554"/>
    </source>
</evidence>
<dbReference type="RefSeq" id="WP_189247026.1">
    <property type="nucleotide sequence ID" value="NZ_BMQJ01000006.1"/>
</dbReference>
<organism evidence="2 3">
    <name type="scientific">Streptosporangium pseudovulgare</name>
    <dbReference type="NCBI Taxonomy" id="35765"/>
    <lineage>
        <taxon>Bacteria</taxon>
        <taxon>Bacillati</taxon>
        <taxon>Actinomycetota</taxon>
        <taxon>Actinomycetes</taxon>
        <taxon>Streptosporangiales</taxon>
        <taxon>Streptosporangiaceae</taxon>
        <taxon>Streptosporangium</taxon>
    </lineage>
</organism>
<keyword evidence="3" id="KW-1185">Reference proteome</keyword>
<accession>A0ABQ2QWE1</accession>
<feature type="transmembrane region" description="Helical" evidence="1">
    <location>
        <begin position="51"/>
        <end position="68"/>
    </location>
</feature>
<protein>
    <recommendedName>
        <fullName evidence="4">Transmembrane protein</fullName>
    </recommendedName>
</protein>
<evidence type="ECO:0000313" key="2">
    <source>
        <dbReference type="EMBL" id="GGP97587.1"/>
    </source>
</evidence>